<dbReference type="Gene3D" id="3.90.70.10">
    <property type="entry name" value="Cysteine proteinases"/>
    <property type="match status" value="1"/>
</dbReference>
<evidence type="ECO:0000256" key="8">
    <source>
        <dbReference type="ARBA" id="ARBA00039432"/>
    </source>
</evidence>
<dbReference type="GO" id="GO:0016579">
    <property type="term" value="P:protein deubiquitination"/>
    <property type="evidence" value="ECO:0007669"/>
    <property type="project" value="InterPro"/>
</dbReference>
<dbReference type="InterPro" id="IPR038765">
    <property type="entry name" value="Papain-like_cys_pep_sf"/>
</dbReference>
<protein>
    <recommendedName>
        <fullName evidence="8">Ubiquitin carboxyl-terminal hydrolase 36</fullName>
        <ecNumber evidence="3">3.4.19.12</ecNumber>
    </recommendedName>
    <alternativeName>
        <fullName evidence="11">Deubiquitinating enzyme 36</fullName>
    </alternativeName>
    <alternativeName>
        <fullName evidence="10">Protein scrawny</fullName>
    </alternativeName>
    <alternativeName>
        <fullName evidence="9">Ubiquitin thioesterase 36</fullName>
    </alternativeName>
    <alternativeName>
        <fullName evidence="12">Ubiquitin-specific-processing protease 36</fullName>
    </alternativeName>
</protein>
<evidence type="ECO:0000256" key="6">
    <source>
        <dbReference type="ARBA" id="ARBA00022801"/>
    </source>
</evidence>
<dbReference type="AlphaFoldDB" id="A0A8T2LV77"/>
<dbReference type="GO" id="GO:0042981">
    <property type="term" value="P:regulation of apoptotic process"/>
    <property type="evidence" value="ECO:0007669"/>
    <property type="project" value="TreeGrafter"/>
</dbReference>
<dbReference type="PANTHER" id="PTHR24006">
    <property type="entry name" value="UBIQUITIN CARBOXYL-TERMINAL HYDROLASE"/>
    <property type="match status" value="1"/>
</dbReference>
<evidence type="ECO:0000256" key="11">
    <source>
        <dbReference type="ARBA" id="ARBA00042420"/>
    </source>
</evidence>
<reference evidence="14 15" key="1">
    <citation type="submission" date="2021-07" db="EMBL/GenBank/DDBJ databases">
        <authorList>
            <person name="Imarazene B."/>
            <person name="Zahm M."/>
            <person name="Klopp C."/>
            <person name="Cabau C."/>
            <person name="Beille S."/>
            <person name="Jouanno E."/>
            <person name="Castinel A."/>
            <person name="Lluch J."/>
            <person name="Gil L."/>
            <person name="Kuchtly C."/>
            <person name="Lopez Roques C."/>
            <person name="Donnadieu C."/>
            <person name="Parrinello H."/>
            <person name="Journot L."/>
            <person name="Du K."/>
            <person name="Schartl M."/>
            <person name="Retaux S."/>
            <person name="Guiguen Y."/>
        </authorList>
    </citation>
    <scope>NUCLEOTIDE SEQUENCE [LARGE SCALE GENOMIC DNA]</scope>
    <source>
        <strain evidence="14">Pach_M1</strain>
        <tissue evidence="14">Testis</tissue>
    </source>
</reference>
<comment type="caution">
    <text evidence="14">The sequence shown here is derived from an EMBL/GenBank/DDBJ whole genome shotgun (WGS) entry which is preliminary data.</text>
</comment>
<comment type="similarity">
    <text evidence="2">Belongs to the peptidase C19 family.</text>
</comment>
<dbReference type="PANTHER" id="PTHR24006:SF758">
    <property type="entry name" value="UBIQUITIN CARBOXYL-TERMINAL HYDROLASE 36"/>
    <property type="match status" value="1"/>
</dbReference>
<dbReference type="EC" id="3.4.19.12" evidence="3"/>
<evidence type="ECO:0000256" key="7">
    <source>
        <dbReference type="ARBA" id="ARBA00022807"/>
    </source>
</evidence>
<dbReference type="OrthoDB" id="420187at2759"/>
<dbReference type="PROSITE" id="PS50235">
    <property type="entry name" value="USP_3"/>
    <property type="match status" value="1"/>
</dbReference>
<keyword evidence="4" id="KW-0645">Protease</keyword>
<dbReference type="SUPFAM" id="SSF54001">
    <property type="entry name" value="Cysteine proteinases"/>
    <property type="match status" value="1"/>
</dbReference>
<dbReference type="GO" id="GO:0004843">
    <property type="term" value="F:cysteine-type deubiquitinase activity"/>
    <property type="evidence" value="ECO:0007669"/>
    <property type="project" value="UniProtKB-EC"/>
</dbReference>
<dbReference type="Pfam" id="PF00443">
    <property type="entry name" value="UCH"/>
    <property type="match status" value="1"/>
</dbReference>
<evidence type="ECO:0000256" key="3">
    <source>
        <dbReference type="ARBA" id="ARBA00012759"/>
    </source>
</evidence>
<evidence type="ECO:0000313" key="14">
    <source>
        <dbReference type="EMBL" id="KAG9275330.1"/>
    </source>
</evidence>
<evidence type="ECO:0000256" key="10">
    <source>
        <dbReference type="ARBA" id="ARBA00042154"/>
    </source>
</evidence>
<evidence type="ECO:0000256" key="1">
    <source>
        <dbReference type="ARBA" id="ARBA00000707"/>
    </source>
</evidence>
<dbReference type="InterPro" id="IPR028889">
    <property type="entry name" value="USP"/>
</dbReference>
<feature type="domain" description="USP" evidence="13">
    <location>
        <begin position="38"/>
        <end position="338"/>
    </location>
</feature>
<evidence type="ECO:0000256" key="2">
    <source>
        <dbReference type="ARBA" id="ARBA00009085"/>
    </source>
</evidence>
<accession>A0A8T2LV77</accession>
<comment type="catalytic activity">
    <reaction evidence="1">
        <text>Thiol-dependent hydrolysis of ester, thioester, amide, peptide and isopeptide bonds formed by the C-terminal Gly of ubiquitin (a 76-residue protein attached to proteins as an intracellular targeting signal).</text>
        <dbReference type="EC" id="3.4.19.12"/>
    </reaction>
</comment>
<sequence length="339" mass="38294">MISSRGSLFSAVLSPMDPNTAPENNLDLKWRQVLPPGAGLERRGNSSSVRVVLQCLTHTAPLANYMLSEEHSRTCQQSGVCMMCVLGKHMISAFKHSGQIIQPVGVTSLLSRLFPDFKPGLPESSIGFYKAVVEALHQSDLNGRKRNGQTTEDSLVKQIFEGTVQHALTCPACGELHLVFTPFRELIVSTEAPGNVTRDLTWYMMVEQLGFTLQFNCRRCKRSGHSHYKTTFLHLPNVLVINAKPRDEEVTAKTVKPMRYPEDLDMRPFMSQPSAKTEMYQLYGVTVLENYKKDRSHSYCYVKGSDEQWYIMDDDKVSLSNRRSALEQKASLLFYVRSS</sequence>
<evidence type="ECO:0000256" key="5">
    <source>
        <dbReference type="ARBA" id="ARBA00022786"/>
    </source>
</evidence>
<organism evidence="14 15">
    <name type="scientific">Astyanax mexicanus</name>
    <name type="common">Blind cave fish</name>
    <name type="synonym">Astyanax fasciatus mexicanus</name>
    <dbReference type="NCBI Taxonomy" id="7994"/>
    <lineage>
        <taxon>Eukaryota</taxon>
        <taxon>Metazoa</taxon>
        <taxon>Chordata</taxon>
        <taxon>Craniata</taxon>
        <taxon>Vertebrata</taxon>
        <taxon>Euteleostomi</taxon>
        <taxon>Actinopterygii</taxon>
        <taxon>Neopterygii</taxon>
        <taxon>Teleostei</taxon>
        <taxon>Ostariophysi</taxon>
        <taxon>Characiformes</taxon>
        <taxon>Characoidei</taxon>
        <taxon>Acestrorhamphidae</taxon>
        <taxon>Acestrorhamphinae</taxon>
        <taxon>Astyanax</taxon>
    </lineage>
</organism>
<evidence type="ECO:0000259" key="13">
    <source>
        <dbReference type="PROSITE" id="PS50235"/>
    </source>
</evidence>
<evidence type="ECO:0000256" key="12">
    <source>
        <dbReference type="ARBA" id="ARBA00043009"/>
    </source>
</evidence>
<gene>
    <name evidence="14" type="primary">USP42</name>
    <name evidence="14" type="ORF">AMEX_G9831</name>
</gene>
<proteinExistence type="inferred from homology"/>
<dbReference type="GO" id="GO:0005829">
    <property type="term" value="C:cytosol"/>
    <property type="evidence" value="ECO:0007669"/>
    <property type="project" value="TreeGrafter"/>
</dbReference>
<dbReference type="InterPro" id="IPR050164">
    <property type="entry name" value="Peptidase_C19"/>
</dbReference>
<keyword evidence="6 14" id="KW-0378">Hydrolase</keyword>
<dbReference type="Proteomes" id="UP000752171">
    <property type="component" value="Unassembled WGS sequence"/>
</dbReference>
<evidence type="ECO:0000256" key="9">
    <source>
        <dbReference type="ARBA" id="ARBA00041300"/>
    </source>
</evidence>
<evidence type="ECO:0000256" key="4">
    <source>
        <dbReference type="ARBA" id="ARBA00022670"/>
    </source>
</evidence>
<keyword evidence="5" id="KW-0833">Ubl conjugation pathway</keyword>
<dbReference type="InterPro" id="IPR001394">
    <property type="entry name" value="Peptidase_C19_UCH"/>
</dbReference>
<dbReference type="GO" id="GO:0005634">
    <property type="term" value="C:nucleus"/>
    <property type="evidence" value="ECO:0007669"/>
    <property type="project" value="TreeGrafter"/>
</dbReference>
<dbReference type="EMBL" id="JAICCE010000007">
    <property type="protein sequence ID" value="KAG9275330.1"/>
    <property type="molecule type" value="Genomic_DNA"/>
</dbReference>
<evidence type="ECO:0000313" key="15">
    <source>
        <dbReference type="Proteomes" id="UP000752171"/>
    </source>
</evidence>
<keyword evidence="7" id="KW-0788">Thiol protease</keyword>
<dbReference type="GO" id="GO:0006508">
    <property type="term" value="P:proteolysis"/>
    <property type="evidence" value="ECO:0007669"/>
    <property type="project" value="UniProtKB-KW"/>
</dbReference>
<name>A0A8T2LV77_ASTMX</name>